<protein>
    <recommendedName>
        <fullName evidence="3">Peptide deformylase</fullName>
        <shortName evidence="3">PDF</shortName>
        <ecNumber evidence="3">3.5.1.88</ecNumber>
    </recommendedName>
    <alternativeName>
        <fullName evidence="3">Polypeptide deformylase</fullName>
    </alternativeName>
</protein>
<dbReference type="SUPFAM" id="SSF56420">
    <property type="entry name" value="Peptide deformylase"/>
    <property type="match status" value="1"/>
</dbReference>
<dbReference type="EMBL" id="JACRSS010000001">
    <property type="protein sequence ID" value="MBC8537350.1"/>
    <property type="molecule type" value="Genomic_DNA"/>
</dbReference>
<evidence type="ECO:0000313" key="5">
    <source>
        <dbReference type="Proteomes" id="UP000617951"/>
    </source>
</evidence>
<keyword evidence="3" id="KW-0479">Metal-binding</keyword>
<dbReference type="PANTHER" id="PTHR10458">
    <property type="entry name" value="PEPTIDE DEFORMYLASE"/>
    <property type="match status" value="1"/>
</dbReference>
<feature type="binding site" evidence="3">
    <location>
        <position position="131"/>
    </location>
    <ligand>
        <name>Fe cation</name>
        <dbReference type="ChEBI" id="CHEBI:24875"/>
    </ligand>
</feature>
<dbReference type="PANTHER" id="PTHR10458:SF22">
    <property type="entry name" value="PEPTIDE DEFORMYLASE"/>
    <property type="match status" value="1"/>
</dbReference>
<dbReference type="Proteomes" id="UP000617951">
    <property type="component" value="Unassembled WGS sequence"/>
</dbReference>
<dbReference type="CDD" id="cd00487">
    <property type="entry name" value="Pep_deformylase"/>
    <property type="match status" value="1"/>
</dbReference>
<feature type="binding site" evidence="3">
    <location>
        <position position="135"/>
    </location>
    <ligand>
        <name>Fe cation</name>
        <dbReference type="ChEBI" id="CHEBI:24875"/>
    </ligand>
</feature>
<keyword evidence="2 3" id="KW-0408">Iron</keyword>
<dbReference type="InterPro" id="IPR036821">
    <property type="entry name" value="Peptide_deformylase_sf"/>
</dbReference>
<dbReference type="InterPro" id="IPR023635">
    <property type="entry name" value="Peptide_deformylase"/>
</dbReference>
<dbReference type="Pfam" id="PF01327">
    <property type="entry name" value="Pep_deformylase"/>
    <property type="match status" value="1"/>
</dbReference>
<gene>
    <name evidence="3 4" type="primary">def</name>
    <name evidence="4" type="ORF">H8693_00170</name>
</gene>
<evidence type="ECO:0000256" key="1">
    <source>
        <dbReference type="ARBA" id="ARBA00010759"/>
    </source>
</evidence>
<proteinExistence type="inferred from homology"/>
<keyword evidence="3 4" id="KW-0378">Hydrolase</keyword>
<organism evidence="4 5">
    <name type="scientific">Guopingia tenuis</name>
    <dbReference type="NCBI Taxonomy" id="2763656"/>
    <lineage>
        <taxon>Bacteria</taxon>
        <taxon>Bacillati</taxon>
        <taxon>Bacillota</taxon>
        <taxon>Clostridia</taxon>
        <taxon>Christensenellales</taxon>
        <taxon>Christensenellaceae</taxon>
        <taxon>Guopingia</taxon>
    </lineage>
</organism>
<dbReference type="PIRSF" id="PIRSF004749">
    <property type="entry name" value="Pep_def"/>
    <property type="match status" value="1"/>
</dbReference>
<comment type="function">
    <text evidence="3">Removes the formyl group from the N-terminal Met of newly synthesized proteins. Requires at least a dipeptide for an efficient rate of reaction. N-terminal L-methionine is a prerequisite for activity but the enzyme has broad specificity at other positions.</text>
</comment>
<comment type="similarity">
    <text evidence="1 3">Belongs to the polypeptide deformylase family.</text>
</comment>
<feature type="binding site" evidence="3">
    <location>
        <position position="89"/>
    </location>
    <ligand>
        <name>Fe cation</name>
        <dbReference type="ChEBI" id="CHEBI:24875"/>
    </ligand>
</feature>
<feature type="active site" evidence="3">
    <location>
        <position position="132"/>
    </location>
</feature>
<evidence type="ECO:0000313" key="4">
    <source>
        <dbReference type="EMBL" id="MBC8537350.1"/>
    </source>
</evidence>
<keyword evidence="3" id="KW-0648">Protein biosynthesis</keyword>
<name>A0A926HVU3_9FIRM</name>
<reference evidence="4" key="1">
    <citation type="submission" date="2020-08" db="EMBL/GenBank/DDBJ databases">
        <title>Genome public.</title>
        <authorList>
            <person name="Liu C."/>
            <person name="Sun Q."/>
        </authorList>
    </citation>
    <scope>NUCLEOTIDE SEQUENCE</scope>
    <source>
        <strain evidence="4">NSJ-63</strain>
    </source>
</reference>
<dbReference type="RefSeq" id="WP_249279281.1">
    <property type="nucleotide sequence ID" value="NZ_JACRSS010000001.1"/>
</dbReference>
<dbReference type="NCBIfam" id="TIGR00079">
    <property type="entry name" value="pept_deformyl"/>
    <property type="match status" value="1"/>
</dbReference>
<dbReference type="EC" id="3.5.1.88" evidence="3"/>
<comment type="cofactor">
    <cofactor evidence="3">
        <name>Fe(2+)</name>
        <dbReference type="ChEBI" id="CHEBI:29033"/>
    </cofactor>
    <text evidence="3">Binds 1 Fe(2+) ion.</text>
</comment>
<accession>A0A926HVU3</accession>
<evidence type="ECO:0000256" key="2">
    <source>
        <dbReference type="ARBA" id="ARBA00023004"/>
    </source>
</evidence>
<keyword evidence="5" id="KW-1185">Reference proteome</keyword>
<dbReference type="GO" id="GO:0006412">
    <property type="term" value="P:translation"/>
    <property type="evidence" value="ECO:0007669"/>
    <property type="project" value="UniProtKB-UniRule"/>
</dbReference>
<comment type="catalytic activity">
    <reaction evidence="3">
        <text>N-terminal N-formyl-L-methionyl-[peptide] + H2O = N-terminal L-methionyl-[peptide] + formate</text>
        <dbReference type="Rhea" id="RHEA:24420"/>
        <dbReference type="Rhea" id="RHEA-COMP:10639"/>
        <dbReference type="Rhea" id="RHEA-COMP:10640"/>
        <dbReference type="ChEBI" id="CHEBI:15377"/>
        <dbReference type="ChEBI" id="CHEBI:15740"/>
        <dbReference type="ChEBI" id="CHEBI:49298"/>
        <dbReference type="ChEBI" id="CHEBI:64731"/>
        <dbReference type="EC" id="3.5.1.88"/>
    </reaction>
</comment>
<dbReference type="HAMAP" id="MF_00163">
    <property type="entry name" value="Pep_deformylase"/>
    <property type="match status" value="1"/>
</dbReference>
<dbReference type="GO" id="GO:0046872">
    <property type="term" value="F:metal ion binding"/>
    <property type="evidence" value="ECO:0007669"/>
    <property type="project" value="UniProtKB-KW"/>
</dbReference>
<dbReference type="GO" id="GO:0042586">
    <property type="term" value="F:peptide deformylase activity"/>
    <property type="evidence" value="ECO:0007669"/>
    <property type="project" value="UniProtKB-UniRule"/>
</dbReference>
<comment type="caution">
    <text evidence="4">The sequence shown here is derived from an EMBL/GenBank/DDBJ whole genome shotgun (WGS) entry which is preliminary data.</text>
</comment>
<dbReference type="Gene3D" id="3.90.45.10">
    <property type="entry name" value="Peptide deformylase"/>
    <property type="match status" value="1"/>
</dbReference>
<evidence type="ECO:0000256" key="3">
    <source>
        <dbReference type="HAMAP-Rule" id="MF_00163"/>
    </source>
</evidence>
<sequence length="149" mass="16426">MAIRFLRYEGDPILRQVSLPVRQVDSSIQKILQDMADTLYNTPNGAGLSANQVGILKRLIVVNTGAGLLQLVNPVVIDSRGEQECVEGCLSIPGRYGKTRRPQRVVVQALDARGKSIFIPGEGELAKCLCHEIDHLDGILFTDRVFAWL</sequence>
<dbReference type="PRINTS" id="PR01576">
    <property type="entry name" value="PDEFORMYLASE"/>
</dbReference>
<dbReference type="AlphaFoldDB" id="A0A926HVU3"/>
<dbReference type="NCBIfam" id="NF001159">
    <property type="entry name" value="PRK00150.1-3"/>
    <property type="match status" value="1"/>
</dbReference>